<sequence length="182" mass="19368">MAGVKMVSALVLIVVMAVSLGGKWAAAEVHHVVGDDRGWDLPSDVAGWSSGRVFRVGDKLWFTYSAAQESIAEIKSKEEYESCDVSNPIKMFTDGLDSILLDGEGIRYFVSSNTENCKNGLKLHVDVVPKHTPEKPKVSKSEGSALAVAAAPTTPTPSGAPSRISASFALFFVGLGLCFMGF</sequence>
<evidence type="ECO:0000313" key="1">
    <source>
        <dbReference type="EMBL" id="KAJ0018469.1"/>
    </source>
</evidence>
<reference evidence="2" key="1">
    <citation type="journal article" date="2023" name="G3 (Bethesda)">
        <title>Genome assembly and association tests identify interacting loci associated with vigor, precocity, and sex in interspecific pistachio rootstocks.</title>
        <authorList>
            <person name="Palmer W."/>
            <person name="Jacygrad E."/>
            <person name="Sagayaradj S."/>
            <person name="Cavanaugh K."/>
            <person name="Han R."/>
            <person name="Bertier L."/>
            <person name="Beede B."/>
            <person name="Kafkas S."/>
            <person name="Golino D."/>
            <person name="Preece J."/>
            <person name="Michelmore R."/>
        </authorList>
    </citation>
    <scope>NUCLEOTIDE SEQUENCE [LARGE SCALE GENOMIC DNA]</scope>
</reference>
<evidence type="ECO:0000313" key="2">
    <source>
        <dbReference type="Proteomes" id="UP001163603"/>
    </source>
</evidence>
<dbReference type="Proteomes" id="UP001163603">
    <property type="component" value="Chromosome 12"/>
</dbReference>
<gene>
    <name evidence="1" type="ORF">Pint_09702</name>
</gene>
<dbReference type="EMBL" id="CM047747">
    <property type="protein sequence ID" value="KAJ0018469.1"/>
    <property type="molecule type" value="Genomic_DNA"/>
</dbReference>
<keyword evidence="2" id="KW-1185">Reference proteome</keyword>
<organism evidence="1 2">
    <name type="scientific">Pistacia integerrima</name>
    <dbReference type="NCBI Taxonomy" id="434235"/>
    <lineage>
        <taxon>Eukaryota</taxon>
        <taxon>Viridiplantae</taxon>
        <taxon>Streptophyta</taxon>
        <taxon>Embryophyta</taxon>
        <taxon>Tracheophyta</taxon>
        <taxon>Spermatophyta</taxon>
        <taxon>Magnoliopsida</taxon>
        <taxon>eudicotyledons</taxon>
        <taxon>Gunneridae</taxon>
        <taxon>Pentapetalae</taxon>
        <taxon>rosids</taxon>
        <taxon>malvids</taxon>
        <taxon>Sapindales</taxon>
        <taxon>Anacardiaceae</taxon>
        <taxon>Pistacia</taxon>
    </lineage>
</organism>
<protein>
    <submittedName>
        <fullName evidence="1">Uncharacterized protein</fullName>
    </submittedName>
</protein>
<proteinExistence type="predicted"/>
<comment type="caution">
    <text evidence="1">The sequence shown here is derived from an EMBL/GenBank/DDBJ whole genome shotgun (WGS) entry which is preliminary data.</text>
</comment>
<name>A0ACC0XJA8_9ROSI</name>
<accession>A0ACC0XJA8</accession>